<organism evidence="10 11">
    <name type="scientific">Allopontixanthobacter sediminis</name>
    <dbReference type="NCBI Taxonomy" id="1689985"/>
    <lineage>
        <taxon>Bacteria</taxon>
        <taxon>Pseudomonadati</taxon>
        <taxon>Pseudomonadota</taxon>
        <taxon>Alphaproteobacteria</taxon>
        <taxon>Sphingomonadales</taxon>
        <taxon>Erythrobacteraceae</taxon>
        <taxon>Allopontixanthobacter</taxon>
    </lineage>
</organism>
<dbReference type="UniPathway" id="UPA00326"/>
<evidence type="ECO:0000256" key="2">
    <source>
        <dbReference type="ARBA" id="ARBA00012274"/>
    </source>
</evidence>
<dbReference type="InterPro" id="IPR013509">
    <property type="entry name" value="RNR_lsu_N"/>
</dbReference>
<dbReference type="Pfam" id="PF00317">
    <property type="entry name" value="Ribonuc_red_lgN"/>
    <property type="match status" value="1"/>
</dbReference>
<evidence type="ECO:0000313" key="10">
    <source>
        <dbReference type="EMBL" id="MXP44222.1"/>
    </source>
</evidence>
<dbReference type="Pfam" id="PF02867">
    <property type="entry name" value="Ribonuc_red_lgC"/>
    <property type="match status" value="2"/>
</dbReference>
<dbReference type="SUPFAM" id="SSF51998">
    <property type="entry name" value="PFL-like glycyl radical enzymes"/>
    <property type="match status" value="1"/>
</dbReference>
<dbReference type="PANTHER" id="PTHR11573">
    <property type="entry name" value="RIBONUCLEOSIDE-DIPHOSPHATE REDUCTASE LARGE CHAIN"/>
    <property type="match status" value="1"/>
</dbReference>
<dbReference type="EC" id="1.17.4.1" evidence="2 6"/>
<dbReference type="PANTHER" id="PTHR11573:SF6">
    <property type="entry name" value="RIBONUCLEOSIDE-DIPHOSPHATE REDUCTASE LARGE SUBUNIT"/>
    <property type="match status" value="1"/>
</dbReference>
<sequence length="687" mass="75682">MDFKSGDDAAMGLDLDSNDTIDDTPTRSADSPAKSKEKHVVTMETADMGSDELVAEKAAEAMTGALAAAVNSAGAAADKADTKKVRDRRFDVVTDNSRDALLTDFGKNTLIDRYLLPGENFQDLFARVADAYADDQDHAQRLYDYISKLWFMPATPVLSNGGTSRGLPISCYLNSVSDSLEGIVNTWNENVWLASKGGGIGTYWGNVRGIGEPVGLNGKTSGIIPFVRVMDSLTLAISQGSLRRGSAACYLDVSHPEIEEFLEIRKASGDFNRKALNLHHGVLLTDKFMEAVRAGEKFDLLSPKTGEVRGTVDARSLFQKLVETRLATGEPYIVFSDTVNRMMPKHHRDLGLKVSTSNLCSEITLPTGIDHLGNDRTAVCCLSSLNLEKWDEWNGDKVFIEDVMRMLDNVLQDYIDRAPEEMARAKYSAMRERSVGLGVMGFHSFLQMKNLPLEGSMAKVWNLKMFKHISGKAEEASMLLAHERGPCPDAEDMGAMERFSCKMAIAPTASISIICGGTSACIEPIPANIYTHKTLSGSFVVKNPYLQKLLGEKSKDSTNVWNTILEKGGSVQHLDFLSAEEKAIYKTSFEIDQRYLLEYAADRAPFIDQAQSLNLFIPADVDKWDLAMLHFQAWEKGIKSLYYLRSKSIQRAGFAGGVEADNTSELAKIELMSGAEQTDYEECLSCQ</sequence>
<feature type="domain" description="Ribonucleotide reductase large subunit N-terminal" evidence="8">
    <location>
        <begin position="101"/>
        <end position="166"/>
    </location>
</feature>
<evidence type="ECO:0000256" key="1">
    <source>
        <dbReference type="ARBA" id="ARBA00010406"/>
    </source>
</evidence>
<dbReference type="InterPro" id="IPR039718">
    <property type="entry name" value="Rrm1"/>
</dbReference>
<gene>
    <name evidence="10" type="ORF">GRI65_07120</name>
</gene>
<proteinExistence type="inferred from homology"/>
<evidence type="ECO:0000259" key="9">
    <source>
        <dbReference type="Pfam" id="PF02867"/>
    </source>
</evidence>
<dbReference type="GO" id="GO:0005971">
    <property type="term" value="C:ribonucleoside-diphosphate reductase complex"/>
    <property type="evidence" value="ECO:0007669"/>
    <property type="project" value="TreeGrafter"/>
</dbReference>
<dbReference type="GO" id="GO:0005524">
    <property type="term" value="F:ATP binding"/>
    <property type="evidence" value="ECO:0007669"/>
    <property type="project" value="InterPro"/>
</dbReference>
<dbReference type="InterPro" id="IPR008926">
    <property type="entry name" value="RNR_R1-su_N"/>
</dbReference>
<dbReference type="CDD" id="cd01679">
    <property type="entry name" value="RNR_I"/>
    <property type="match status" value="1"/>
</dbReference>
<reference evidence="10 11" key="1">
    <citation type="submission" date="2019-12" db="EMBL/GenBank/DDBJ databases">
        <title>Genomic-based taxomic classification of the family Erythrobacteraceae.</title>
        <authorList>
            <person name="Xu L."/>
        </authorList>
    </citation>
    <scope>NUCLEOTIDE SEQUENCE [LARGE SCALE GENOMIC DNA]</scope>
    <source>
        <strain evidence="10 11">KCTC 42453</strain>
    </source>
</reference>
<keyword evidence="4 6" id="KW-0215">Deoxyribonucleotide synthesis</keyword>
<dbReference type="InterPro" id="IPR000788">
    <property type="entry name" value="RNR_lg_C"/>
</dbReference>
<protein>
    <recommendedName>
        <fullName evidence="2 6">Ribonucleoside-diphosphate reductase</fullName>
        <ecNumber evidence="2 6">1.17.4.1</ecNumber>
    </recommendedName>
</protein>
<evidence type="ECO:0000259" key="8">
    <source>
        <dbReference type="Pfam" id="PF00317"/>
    </source>
</evidence>
<comment type="similarity">
    <text evidence="1 6">Belongs to the ribonucleoside diphosphate reductase large chain family.</text>
</comment>
<dbReference type="PRINTS" id="PR01183">
    <property type="entry name" value="RIBORDTASEM1"/>
</dbReference>
<dbReference type="OrthoDB" id="9762933at2"/>
<dbReference type="GO" id="GO:0004748">
    <property type="term" value="F:ribonucleoside-diphosphate reductase activity, thioredoxin disulfide as acceptor"/>
    <property type="evidence" value="ECO:0007669"/>
    <property type="project" value="UniProtKB-EC"/>
</dbReference>
<dbReference type="RefSeq" id="WP_160755843.1">
    <property type="nucleotide sequence ID" value="NZ_WTYL01000002.1"/>
</dbReference>
<feature type="domain" description="Ribonucleotide reductase large subunit C-terminal" evidence="9">
    <location>
        <begin position="498"/>
        <end position="644"/>
    </location>
</feature>
<evidence type="ECO:0000313" key="11">
    <source>
        <dbReference type="Proteomes" id="UP000431922"/>
    </source>
</evidence>
<dbReference type="EMBL" id="WTYL01000002">
    <property type="protein sequence ID" value="MXP44222.1"/>
    <property type="molecule type" value="Genomic_DNA"/>
</dbReference>
<keyword evidence="3 6" id="KW-0560">Oxidoreductase</keyword>
<dbReference type="Gene3D" id="3.20.70.20">
    <property type="match status" value="1"/>
</dbReference>
<evidence type="ECO:0000256" key="7">
    <source>
        <dbReference type="SAM" id="MobiDB-lite"/>
    </source>
</evidence>
<dbReference type="Proteomes" id="UP000431922">
    <property type="component" value="Unassembled WGS sequence"/>
</dbReference>
<dbReference type="AlphaFoldDB" id="A0A845B3S2"/>
<name>A0A845B3S2_9SPHN</name>
<feature type="region of interest" description="Disordered" evidence="7">
    <location>
        <begin position="1"/>
        <end position="40"/>
    </location>
</feature>
<evidence type="ECO:0000256" key="4">
    <source>
        <dbReference type="ARBA" id="ARBA00023116"/>
    </source>
</evidence>
<evidence type="ECO:0000256" key="6">
    <source>
        <dbReference type="RuleBase" id="RU003410"/>
    </source>
</evidence>
<comment type="function">
    <text evidence="6">Provides the precursors necessary for DNA synthesis. Catalyzes the biosynthesis of deoxyribonucleotides from the corresponding ribonucleotides.</text>
</comment>
<keyword evidence="11" id="KW-1185">Reference proteome</keyword>
<accession>A0A845B3S2</accession>
<evidence type="ECO:0000256" key="3">
    <source>
        <dbReference type="ARBA" id="ARBA00023002"/>
    </source>
</evidence>
<evidence type="ECO:0000256" key="5">
    <source>
        <dbReference type="ARBA" id="ARBA00047754"/>
    </source>
</evidence>
<comment type="catalytic activity">
    <reaction evidence="5 6">
        <text>a 2'-deoxyribonucleoside 5'-diphosphate + [thioredoxin]-disulfide + H2O = a ribonucleoside 5'-diphosphate + [thioredoxin]-dithiol</text>
        <dbReference type="Rhea" id="RHEA:23252"/>
        <dbReference type="Rhea" id="RHEA-COMP:10698"/>
        <dbReference type="Rhea" id="RHEA-COMP:10700"/>
        <dbReference type="ChEBI" id="CHEBI:15377"/>
        <dbReference type="ChEBI" id="CHEBI:29950"/>
        <dbReference type="ChEBI" id="CHEBI:50058"/>
        <dbReference type="ChEBI" id="CHEBI:57930"/>
        <dbReference type="ChEBI" id="CHEBI:73316"/>
        <dbReference type="EC" id="1.17.4.1"/>
    </reaction>
</comment>
<dbReference type="SUPFAM" id="SSF48168">
    <property type="entry name" value="R1 subunit of ribonucleotide reductase, N-terminal domain"/>
    <property type="match status" value="1"/>
</dbReference>
<feature type="domain" description="Ribonucleotide reductase large subunit C-terminal" evidence="9">
    <location>
        <begin position="170"/>
        <end position="489"/>
    </location>
</feature>
<dbReference type="GO" id="GO:0009263">
    <property type="term" value="P:deoxyribonucleotide biosynthetic process"/>
    <property type="evidence" value="ECO:0007669"/>
    <property type="project" value="UniProtKB-KW"/>
</dbReference>
<dbReference type="NCBIfam" id="NF006577">
    <property type="entry name" value="PRK09102.1"/>
    <property type="match status" value="1"/>
</dbReference>
<comment type="caution">
    <text evidence="10">The sequence shown here is derived from an EMBL/GenBank/DDBJ whole genome shotgun (WGS) entry which is preliminary data.</text>
</comment>